<dbReference type="AlphaFoldDB" id="A0A8K1ZVL7"/>
<dbReference type="Pfam" id="PF02230">
    <property type="entry name" value="Abhydrolase_2"/>
    <property type="match status" value="1"/>
</dbReference>
<name>A0A8K1ZVL7_9CYAN</name>
<keyword evidence="5" id="KW-1185">Reference proteome</keyword>
<proteinExistence type="inferred from homology"/>
<gene>
    <name evidence="4" type="ORF">GS597_00105</name>
</gene>
<dbReference type="GO" id="GO:0016787">
    <property type="term" value="F:hydrolase activity"/>
    <property type="evidence" value="ECO:0007669"/>
    <property type="project" value="UniProtKB-KW"/>
</dbReference>
<protein>
    <submittedName>
        <fullName evidence="4">Alpha/beta hydrolase</fullName>
    </submittedName>
</protein>
<dbReference type="PANTHER" id="PTHR10655:SF17">
    <property type="entry name" value="LYSOPHOSPHOLIPASE-LIKE PROTEIN 1"/>
    <property type="match status" value="1"/>
</dbReference>
<evidence type="ECO:0000313" key="4">
    <source>
        <dbReference type="EMBL" id="NCJ04948.1"/>
    </source>
</evidence>
<evidence type="ECO:0000256" key="1">
    <source>
        <dbReference type="ARBA" id="ARBA00006499"/>
    </source>
</evidence>
<organism evidence="4 5">
    <name type="scientific">Petrachloros mirabilis ULC683</name>
    <dbReference type="NCBI Taxonomy" id="2781853"/>
    <lineage>
        <taxon>Bacteria</taxon>
        <taxon>Bacillati</taxon>
        <taxon>Cyanobacteriota</taxon>
        <taxon>Cyanophyceae</taxon>
        <taxon>Synechococcales</taxon>
        <taxon>Petrachlorosaceae</taxon>
        <taxon>Petrachloros</taxon>
        <taxon>Petrachloros mirabilis</taxon>
    </lineage>
</organism>
<evidence type="ECO:0000256" key="2">
    <source>
        <dbReference type="ARBA" id="ARBA00022801"/>
    </source>
</evidence>
<reference evidence="4" key="1">
    <citation type="submission" date="2019-12" db="EMBL/GenBank/DDBJ databases">
        <title>High-Quality draft genome sequences of three cyanobacteria isolated from the limestone walls of the Old Cathedral of Coimbra.</title>
        <authorList>
            <person name="Tiago I."/>
            <person name="Soares F."/>
            <person name="Portugal A."/>
        </authorList>
    </citation>
    <scope>NUCLEOTIDE SEQUENCE [LARGE SCALE GENOMIC DNA]</scope>
    <source>
        <strain evidence="4">C</strain>
    </source>
</reference>
<feature type="domain" description="Phospholipase/carboxylesterase/thioesterase" evidence="3">
    <location>
        <begin position="15"/>
        <end position="197"/>
    </location>
</feature>
<evidence type="ECO:0000259" key="3">
    <source>
        <dbReference type="Pfam" id="PF02230"/>
    </source>
</evidence>
<dbReference type="EMBL" id="WVIC01000001">
    <property type="protein sequence ID" value="NCJ04948.1"/>
    <property type="molecule type" value="Genomic_DNA"/>
</dbReference>
<comment type="caution">
    <text evidence="4">The sequence shown here is derived from an EMBL/GenBank/DDBJ whole genome shotgun (WGS) entry which is preliminary data.</text>
</comment>
<dbReference type="SUPFAM" id="SSF53474">
    <property type="entry name" value="alpha/beta-Hydrolases"/>
    <property type="match status" value="1"/>
</dbReference>
<dbReference type="Gene3D" id="3.40.50.1820">
    <property type="entry name" value="alpha/beta hydrolase"/>
    <property type="match status" value="1"/>
</dbReference>
<keyword evidence="2 4" id="KW-0378">Hydrolase</keyword>
<dbReference type="Proteomes" id="UP000607397">
    <property type="component" value="Unassembled WGS sequence"/>
</dbReference>
<dbReference type="InterPro" id="IPR050565">
    <property type="entry name" value="LYPA1-2/EST-like"/>
</dbReference>
<evidence type="ECO:0000313" key="5">
    <source>
        <dbReference type="Proteomes" id="UP000607397"/>
    </source>
</evidence>
<sequence length="210" mass="22825">MLLSAIAYPQTPSTDIHYRLVMLHGWGANAQDLAPLAPLLRLPQAQYLFPNAPLPHPLVAGGLMWYDLNTQEGLETSRKHLRDWLLSLDGQDNIPLSHTLLAGFSQGGAMTLDVGLSLPVAGLVALSGYLHPINLATLPPTLPPILMIHGRQDPVVPLQAALVARDSLIQAGAAVTYREFEMGHEIPPLVLPILRDFALQQLQVPTRDQA</sequence>
<dbReference type="InterPro" id="IPR003140">
    <property type="entry name" value="PLipase/COase/thioEstase"/>
</dbReference>
<comment type="similarity">
    <text evidence="1">Belongs to the AB hydrolase superfamily. AB hydrolase 2 family.</text>
</comment>
<accession>A0A8K1ZVL7</accession>
<dbReference type="PANTHER" id="PTHR10655">
    <property type="entry name" value="LYSOPHOSPHOLIPASE-RELATED"/>
    <property type="match status" value="1"/>
</dbReference>
<dbReference type="InterPro" id="IPR029058">
    <property type="entry name" value="AB_hydrolase_fold"/>
</dbReference>